<dbReference type="Proteomes" id="UP000777935">
    <property type="component" value="Unassembled WGS sequence"/>
</dbReference>
<accession>A0ABX2IQ76</accession>
<keyword evidence="3" id="KW-1185">Reference proteome</keyword>
<evidence type="ECO:0008006" key="4">
    <source>
        <dbReference type="Google" id="ProtNLM"/>
    </source>
</evidence>
<proteinExistence type="predicted"/>
<dbReference type="RefSeq" id="WP_174136621.1">
    <property type="nucleotide sequence ID" value="NZ_JABUFE010000003.1"/>
</dbReference>
<keyword evidence="1" id="KW-0812">Transmembrane</keyword>
<name>A0ABX2IQ76_9RHOB</name>
<reference evidence="2 3" key="1">
    <citation type="submission" date="2020-06" db="EMBL/GenBank/DDBJ databases">
        <title>Sulfitobacter algicola sp. nov., isolated from green algae.</title>
        <authorList>
            <person name="Wang C."/>
        </authorList>
    </citation>
    <scope>NUCLEOTIDE SEQUENCE [LARGE SCALE GENOMIC DNA]</scope>
    <source>
        <strain evidence="2 3">1151</strain>
    </source>
</reference>
<protein>
    <recommendedName>
        <fullName evidence="4">Transmembrane protein</fullName>
    </recommendedName>
</protein>
<comment type="caution">
    <text evidence="2">The sequence shown here is derived from an EMBL/GenBank/DDBJ whole genome shotgun (WGS) entry which is preliminary data.</text>
</comment>
<keyword evidence="1" id="KW-0472">Membrane</keyword>
<sequence>MTTITINLWLLFVGAAAGLAAAYAAKGRNRLIKAAVIGAVVAFVIGLARTYL</sequence>
<evidence type="ECO:0000313" key="2">
    <source>
        <dbReference type="EMBL" id="NSX54515.1"/>
    </source>
</evidence>
<evidence type="ECO:0000256" key="1">
    <source>
        <dbReference type="SAM" id="Phobius"/>
    </source>
</evidence>
<gene>
    <name evidence="2" type="ORF">HRQ87_06830</name>
</gene>
<keyword evidence="1" id="KW-1133">Transmembrane helix</keyword>
<evidence type="ECO:0000313" key="3">
    <source>
        <dbReference type="Proteomes" id="UP000777935"/>
    </source>
</evidence>
<feature type="transmembrane region" description="Helical" evidence="1">
    <location>
        <begin position="34"/>
        <end position="51"/>
    </location>
</feature>
<dbReference type="EMBL" id="JABUFE010000003">
    <property type="protein sequence ID" value="NSX54515.1"/>
    <property type="molecule type" value="Genomic_DNA"/>
</dbReference>
<organism evidence="2 3">
    <name type="scientific">Parasulfitobacter algicola</name>
    <dbReference type="NCBI Taxonomy" id="2614809"/>
    <lineage>
        <taxon>Bacteria</taxon>
        <taxon>Pseudomonadati</taxon>
        <taxon>Pseudomonadota</taxon>
        <taxon>Alphaproteobacteria</taxon>
        <taxon>Rhodobacterales</taxon>
        <taxon>Roseobacteraceae</taxon>
        <taxon>Parasulfitobacter</taxon>
    </lineage>
</organism>